<accession>A0A9W5QGY5</accession>
<name>A0A9W5QGY5_BACCE</name>
<evidence type="ECO:0000313" key="2">
    <source>
        <dbReference type="Proteomes" id="UP000013989"/>
    </source>
</evidence>
<protein>
    <submittedName>
        <fullName evidence="1">Uncharacterized protein</fullName>
    </submittedName>
</protein>
<sequence length="65" mass="7542">MKCRLFLDFLLVILLGECIGKEVTLYTISKGDIIQCIQRCAPFPVSYPTKLPFQANFFPFKQFIH</sequence>
<dbReference type="EMBL" id="AHEJ01000051">
    <property type="protein sequence ID" value="EOP64478.1"/>
    <property type="molecule type" value="Genomic_DNA"/>
</dbReference>
<gene>
    <name evidence="1" type="ORF">IGU_03998</name>
</gene>
<reference evidence="1 2" key="1">
    <citation type="submission" date="2012-12" db="EMBL/GenBank/DDBJ databases">
        <title>The Genome Sequence of Bacillus cereus ISP2954.</title>
        <authorList>
            <consortium name="The Broad Institute Genome Sequencing Platform"/>
            <consortium name="The Broad Institute Genome Sequencing Center for Infectious Disease"/>
            <person name="Feldgarden M."/>
            <person name="Van der Auwera G.A."/>
            <person name="Mahillon J."/>
            <person name="Duprez V."/>
            <person name="Timmery S."/>
            <person name="Mattelet C."/>
            <person name="Dierick K."/>
            <person name="Sun M."/>
            <person name="Yu Z."/>
            <person name="Zhu L."/>
            <person name="Hu X."/>
            <person name="Shank E.B."/>
            <person name="Swiecicka I."/>
            <person name="Hansen B.M."/>
            <person name="Andrup L."/>
            <person name="Walker B."/>
            <person name="Young S.K."/>
            <person name="Zeng Q."/>
            <person name="Gargeya S."/>
            <person name="Fitzgerald M."/>
            <person name="Haas B."/>
            <person name="Abouelleil A."/>
            <person name="Alvarado L."/>
            <person name="Arachchi H.M."/>
            <person name="Berlin A.M."/>
            <person name="Chapman S.B."/>
            <person name="Dewar J."/>
            <person name="Goldberg J."/>
            <person name="Griggs A."/>
            <person name="Gujja S."/>
            <person name="Hansen M."/>
            <person name="Howarth C."/>
            <person name="Imamovic A."/>
            <person name="Larimer J."/>
            <person name="McCowan C."/>
            <person name="Murphy C."/>
            <person name="Neiman D."/>
            <person name="Pearson M."/>
            <person name="Priest M."/>
            <person name="Roberts A."/>
            <person name="Saif S."/>
            <person name="Shea T."/>
            <person name="Sisk P."/>
            <person name="Sykes S."/>
            <person name="Wortman J."/>
            <person name="Nusbaum C."/>
            <person name="Birren B."/>
        </authorList>
    </citation>
    <scope>NUCLEOTIDE SEQUENCE [LARGE SCALE GENOMIC DNA]</scope>
    <source>
        <strain evidence="1 2">ISP2954</strain>
    </source>
</reference>
<evidence type="ECO:0000313" key="1">
    <source>
        <dbReference type="EMBL" id="EOP64478.1"/>
    </source>
</evidence>
<proteinExistence type="predicted"/>
<dbReference type="Proteomes" id="UP000013989">
    <property type="component" value="Unassembled WGS sequence"/>
</dbReference>
<comment type="caution">
    <text evidence="1">The sequence shown here is derived from an EMBL/GenBank/DDBJ whole genome shotgun (WGS) entry which is preliminary data.</text>
</comment>
<organism evidence="1 2">
    <name type="scientific">Bacillus cereus ISP2954</name>
    <dbReference type="NCBI Taxonomy" id="1053215"/>
    <lineage>
        <taxon>Bacteria</taxon>
        <taxon>Bacillati</taxon>
        <taxon>Bacillota</taxon>
        <taxon>Bacilli</taxon>
        <taxon>Bacillales</taxon>
        <taxon>Bacillaceae</taxon>
        <taxon>Bacillus</taxon>
        <taxon>Bacillus cereus group</taxon>
    </lineage>
</organism>
<dbReference type="AlphaFoldDB" id="A0A9W5QGY5"/>